<keyword evidence="3" id="KW-1185">Reference proteome</keyword>
<feature type="signal peptide" evidence="1">
    <location>
        <begin position="1"/>
        <end position="17"/>
    </location>
</feature>
<dbReference type="AlphaFoldDB" id="E8U5U0"/>
<organism evidence="2 3">
    <name type="scientific">Deinococcus maricopensis (strain DSM 21211 / LMG 22137 / NRRL B-23946 / LB-34)</name>
    <dbReference type="NCBI Taxonomy" id="709986"/>
    <lineage>
        <taxon>Bacteria</taxon>
        <taxon>Thermotogati</taxon>
        <taxon>Deinococcota</taxon>
        <taxon>Deinococci</taxon>
        <taxon>Deinococcales</taxon>
        <taxon>Deinococcaceae</taxon>
        <taxon>Deinococcus</taxon>
    </lineage>
</organism>
<evidence type="ECO:0000256" key="1">
    <source>
        <dbReference type="SAM" id="SignalP"/>
    </source>
</evidence>
<dbReference type="KEGG" id="dmr:Deima_0773"/>
<dbReference type="EMBL" id="CP002454">
    <property type="protein sequence ID" value="ADV66429.1"/>
    <property type="molecule type" value="Genomic_DNA"/>
</dbReference>
<feature type="chain" id="PRO_5003228369" description="Secreted protein" evidence="1">
    <location>
        <begin position="18"/>
        <end position="243"/>
    </location>
</feature>
<evidence type="ECO:0000313" key="3">
    <source>
        <dbReference type="Proteomes" id="UP000008635"/>
    </source>
</evidence>
<keyword evidence="1" id="KW-0732">Signal</keyword>
<accession>E8U5U0</accession>
<dbReference type="HOGENOM" id="CLU_1141100_0_0_0"/>
<reference evidence="3" key="2">
    <citation type="submission" date="2011-01" db="EMBL/GenBank/DDBJ databases">
        <title>The complete genome of Deinococcus maricopensis DSM 21211.</title>
        <authorList>
            <consortium name="US DOE Joint Genome Institute (JGI-PGF)"/>
            <person name="Lucas S."/>
            <person name="Copeland A."/>
            <person name="Lapidus A."/>
            <person name="Goodwin L."/>
            <person name="Pitluck S."/>
            <person name="Kyrpides N."/>
            <person name="Mavromatis K."/>
            <person name="Pagani I."/>
            <person name="Ivanova N."/>
            <person name="Ovchinnikova G."/>
            <person name="Zeytun A."/>
            <person name="Detter J.C."/>
            <person name="Han C."/>
            <person name="Land M."/>
            <person name="Hauser L."/>
            <person name="Markowitz V."/>
            <person name="Cheng J.-F."/>
            <person name="Hugenholtz P."/>
            <person name="Woyke T."/>
            <person name="Wu D."/>
            <person name="Pukall R."/>
            <person name="Gehrich-Schroeter G."/>
            <person name="Brambilla E."/>
            <person name="Klenk H.-P."/>
            <person name="Eisen J.A."/>
        </authorList>
    </citation>
    <scope>NUCLEOTIDE SEQUENCE [LARGE SCALE GENOMIC DNA]</scope>
    <source>
        <strain evidence="3">DSM 21211 / LMG 22137 / NRRL B-23946 / LB-34</strain>
    </source>
</reference>
<sequence length="243" mass="26182" precursor="true">MRTLLLAALLTLSGALAAPKLVLDGRRAGQLTPGLSETAQFPGDTALVRRLMRAANLKSCDPAVTQKLSGFFTTTAQRETLYLVRNCVEFIGSAVPMQEPPLDLLITTGKRVTLYRRAFAYGVQALPALAPGTVQPVVALQWSGPHMGEFALYGDVYRMKVGAFTRALPPEGHLIPLWRSSCPYEADGTVEVSTLWTDAARPGTLTLRTSSSAVSAKVCAGNREPTFDPRTAKPTHTVTWGIK</sequence>
<reference evidence="2 3" key="1">
    <citation type="journal article" date="2011" name="Stand. Genomic Sci.">
        <title>Complete genome sequence of Deinococcus maricopensis type strain (LB-34).</title>
        <authorList>
            <person name="Pukall R."/>
            <person name="Zeytun A."/>
            <person name="Lucas S."/>
            <person name="Lapidus A."/>
            <person name="Hammon N."/>
            <person name="Deshpande S."/>
            <person name="Nolan M."/>
            <person name="Cheng J.F."/>
            <person name="Pitluck S."/>
            <person name="Liolios K."/>
            <person name="Pagani I."/>
            <person name="Mikhailova N."/>
            <person name="Ivanova N."/>
            <person name="Mavromatis K."/>
            <person name="Pati A."/>
            <person name="Tapia R."/>
            <person name="Han C."/>
            <person name="Goodwin L."/>
            <person name="Chen A."/>
            <person name="Palaniappan K."/>
            <person name="Land M."/>
            <person name="Hauser L."/>
            <person name="Chang Y.J."/>
            <person name="Jeffries C.D."/>
            <person name="Brambilla E.M."/>
            <person name="Rohde M."/>
            <person name="Goker M."/>
            <person name="Detter J.C."/>
            <person name="Woyke T."/>
            <person name="Bristow J."/>
            <person name="Eisen J.A."/>
            <person name="Markowitz V."/>
            <person name="Hugenholtz P."/>
            <person name="Kyrpides N.C."/>
            <person name="Klenk H.P."/>
        </authorList>
    </citation>
    <scope>NUCLEOTIDE SEQUENCE [LARGE SCALE GENOMIC DNA]</scope>
    <source>
        <strain evidence="3">DSM 21211 / LMG 22137 / NRRL B-23946 / LB-34</strain>
    </source>
</reference>
<dbReference type="Proteomes" id="UP000008635">
    <property type="component" value="Chromosome"/>
</dbReference>
<dbReference type="STRING" id="709986.Deima_0773"/>
<name>E8U5U0_DEIML</name>
<evidence type="ECO:0008006" key="4">
    <source>
        <dbReference type="Google" id="ProtNLM"/>
    </source>
</evidence>
<evidence type="ECO:0000313" key="2">
    <source>
        <dbReference type="EMBL" id="ADV66429.1"/>
    </source>
</evidence>
<proteinExistence type="predicted"/>
<gene>
    <name evidence="2" type="ordered locus">Deima_0773</name>
</gene>
<dbReference type="RefSeq" id="WP_013555934.1">
    <property type="nucleotide sequence ID" value="NC_014958.1"/>
</dbReference>
<protein>
    <recommendedName>
        <fullName evidence="4">Secreted protein</fullName>
    </recommendedName>
</protein>